<protein>
    <recommendedName>
        <fullName evidence="4">Arginine deiminase</fullName>
    </recommendedName>
</protein>
<dbReference type="Proteomes" id="UP001491310">
    <property type="component" value="Unassembled WGS sequence"/>
</dbReference>
<evidence type="ECO:0000313" key="2">
    <source>
        <dbReference type="EMBL" id="KAK9907294.1"/>
    </source>
</evidence>
<evidence type="ECO:0000256" key="1">
    <source>
        <dbReference type="SAM" id="MobiDB-lite"/>
    </source>
</evidence>
<dbReference type="Pfam" id="PF02274">
    <property type="entry name" value="ADI"/>
    <property type="match status" value="1"/>
</dbReference>
<reference evidence="2 3" key="1">
    <citation type="journal article" date="2024" name="Nat. Commun.">
        <title>Phylogenomics reveals the evolutionary origins of lichenization in chlorophyte algae.</title>
        <authorList>
            <person name="Puginier C."/>
            <person name="Libourel C."/>
            <person name="Otte J."/>
            <person name="Skaloud P."/>
            <person name="Haon M."/>
            <person name="Grisel S."/>
            <person name="Petersen M."/>
            <person name="Berrin J.G."/>
            <person name="Delaux P.M."/>
            <person name="Dal Grande F."/>
            <person name="Keller J."/>
        </authorList>
    </citation>
    <scope>NUCLEOTIDE SEQUENCE [LARGE SCALE GENOMIC DNA]</scope>
    <source>
        <strain evidence="2 3">SAG 216-7</strain>
    </source>
</reference>
<comment type="caution">
    <text evidence="2">The sequence shown here is derived from an EMBL/GenBank/DDBJ whole genome shotgun (WGS) entry which is preliminary data.</text>
</comment>
<evidence type="ECO:0008006" key="4">
    <source>
        <dbReference type="Google" id="ProtNLM"/>
    </source>
</evidence>
<dbReference type="PANTHER" id="PTHR47271">
    <property type="entry name" value="ARGININE DEIMINASE"/>
    <property type="match status" value="1"/>
</dbReference>
<dbReference type="PANTHER" id="PTHR47271:SF2">
    <property type="entry name" value="ARGININE DEIMINASE"/>
    <property type="match status" value="1"/>
</dbReference>
<dbReference type="SUPFAM" id="SSF55909">
    <property type="entry name" value="Pentein"/>
    <property type="match status" value="1"/>
</dbReference>
<sequence>MRSSNSQLDVLDVAPSQLVPHTLKTVKNKRAAAHSMVGEPFEHDAPAIQEHENEPAEVVIVCEPEGTSLMMGGLHPRASLYERPVNLDAAKAAHAEFRRVMREHGVKVLTVRDIMKYGVRDHMGARVELEELATKALVYTVAEGFTIDDLNQEDRYYVTKEYMKEVLEHMSIAQLIDTILINPTVHISPSYRDTGLSATYTFKPLSNLVYTRDQQITTCKGIVMGRLRSEQRQLEVELMRFCHNKLGLPVIGEIEAPGFLEGGDFFSAGRDLAMVGIGLRSNFEACRQLMERDLLGTRRLAIVRDEYEQHQDRMHLDCVFSILGDDCCLMLDEMMGEDSPTRRLVDEWTRTPDGGYELSRQGVEFSAYMRNEGYYIIPIKAADQLLYGCNVLNLGNSKVLSVHAATARQIVRDPHFKGEVQVVNFTPITSMYGAVHCSSQVVRRIPRRYLEDSDATHHGADTENGSVRGGTFGGEAMPTSPPPRPTAGGSQSGGSSAAINILAAGRRGSSTHGGTSAADALGISRLSGSLRGSSLAKDALSRQFAE</sequence>
<keyword evidence="3" id="KW-1185">Reference proteome</keyword>
<feature type="compositionally biased region" description="Low complexity" evidence="1">
    <location>
        <begin position="487"/>
        <end position="518"/>
    </location>
</feature>
<dbReference type="Gene3D" id="3.75.10.10">
    <property type="entry name" value="L-arginine/glycine Amidinotransferase, Chain A"/>
    <property type="match status" value="1"/>
</dbReference>
<dbReference type="EMBL" id="JALJOT010000009">
    <property type="protein sequence ID" value="KAK9907294.1"/>
    <property type="molecule type" value="Genomic_DNA"/>
</dbReference>
<organism evidence="2 3">
    <name type="scientific">Coccomyxa subellipsoidea</name>
    <dbReference type="NCBI Taxonomy" id="248742"/>
    <lineage>
        <taxon>Eukaryota</taxon>
        <taxon>Viridiplantae</taxon>
        <taxon>Chlorophyta</taxon>
        <taxon>core chlorophytes</taxon>
        <taxon>Trebouxiophyceae</taxon>
        <taxon>Trebouxiophyceae incertae sedis</taxon>
        <taxon>Coccomyxaceae</taxon>
        <taxon>Coccomyxa</taxon>
    </lineage>
</organism>
<gene>
    <name evidence="2" type="ORF">WJX75_000918</name>
</gene>
<evidence type="ECO:0000313" key="3">
    <source>
        <dbReference type="Proteomes" id="UP001491310"/>
    </source>
</evidence>
<accession>A0ABR2YKB5</accession>
<feature type="region of interest" description="Disordered" evidence="1">
    <location>
        <begin position="452"/>
        <end position="518"/>
    </location>
</feature>
<feature type="compositionally biased region" description="Basic and acidic residues" evidence="1">
    <location>
        <begin position="452"/>
        <end position="461"/>
    </location>
</feature>
<proteinExistence type="predicted"/>
<name>A0ABR2YKB5_9CHLO</name>